<dbReference type="GO" id="GO:0003677">
    <property type="term" value="F:DNA binding"/>
    <property type="evidence" value="ECO:0007669"/>
    <property type="project" value="InterPro"/>
</dbReference>
<dbReference type="Pfam" id="PF12728">
    <property type="entry name" value="HTH_17"/>
    <property type="match status" value="1"/>
</dbReference>
<name>A0A1H2LBN1_9ACTO</name>
<dbReference type="STRING" id="131112.SAMN04489737_0487"/>
<dbReference type="Proteomes" id="UP000214355">
    <property type="component" value="Chromosome I"/>
</dbReference>
<dbReference type="AlphaFoldDB" id="A0A1H2LBN1"/>
<reference evidence="3" key="1">
    <citation type="submission" date="2016-10" db="EMBL/GenBank/DDBJ databases">
        <authorList>
            <person name="Varghese N."/>
            <person name="Submissions S."/>
        </authorList>
    </citation>
    <scope>NUCLEOTIDE SEQUENCE [LARGE SCALE GENOMIC DNA]</scope>
    <source>
        <strain evidence="3">DSM 10002</strain>
    </source>
</reference>
<dbReference type="InterPro" id="IPR010093">
    <property type="entry name" value="SinI_DNA-bd"/>
</dbReference>
<accession>A0A1H2LBN1</accession>
<proteinExistence type="predicted"/>
<gene>
    <name evidence="2" type="ORF">SAMN04489737_0487</name>
</gene>
<keyword evidence="3" id="KW-1185">Reference proteome</keyword>
<dbReference type="NCBIfam" id="TIGR01764">
    <property type="entry name" value="excise"/>
    <property type="match status" value="1"/>
</dbReference>
<dbReference type="RefSeq" id="WP_091279476.1">
    <property type="nucleotide sequence ID" value="NZ_LT629804.1"/>
</dbReference>
<protein>
    <submittedName>
        <fullName evidence="2">DNA binding domain-containing protein, excisionase family</fullName>
    </submittedName>
</protein>
<dbReference type="EMBL" id="LT629804">
    <property type="protein sequence ID" value="SDU78470.1"/>
    <property type="molecule type" value="Genomic_DNA"/>
</dbReference>
<organism evidence="2 3">
    <name type="scientific">Arcanobacterium phocae</name>
    <dbReference type="NCBI Taxonomy" id="131112"/>
    <lineage>
        <taxon>Bacteria</taxon>
        <taxon>Bacillati</taxon>
        <taxon>Actinomycetota</taxon>
        <taxon>Actinomycetes</taxon>
        <taxon>Actinomycetales</taxon>
        <taxon>Actinomycetaceae</taxon>
        <taxon>Arcanobacterium</taxon>
    </lineage>
</organism>
<dbReference type="GeneID" id="65344233"/>
<dbReference type="InterPro" id="IPR041657">
    <property type="entry name" value="HTH_17"/>
</dbReference>
<evidence type="ECO:0000259" key="1">
    <source>
        <dbReference type="Pfam" id="PF12728"/>
    </source>
</evidence>
<sequence>MSTTCVDNKITINEQLLQQIRQLPHNNDSYVSQNNPAADAFAGFPQEIAHLLQKILESLKNNGQVTVSTLPEILSSTSAAELLGISRPTLMKRATSHEIPSFKVGTHTRFRREDILAIRKQTLKTQAQALAQLHEFYDNEGSIFDD</sequence>
<feature type="domain" description="Helix-turn-helix" evidence="1">
    <location>
        <begin position="74"/>
        <end position="117"/>
    </location>
</feature>
<dbReference type="OrthoDB" id="26212at2"/>
<evidence type="ECO:0000313" key="2">
    <source>
        <dbReference type="EMBL" id="SDU78470.1"/>
    </source>
</evidence>
<evidence type="ECO:0000313" key="3">
    <source>
        <dbReference type="Proteomes" id="UP000214355"/>
    </source>
</evidence>